<evidence type="ECO:0000256" key="7">
    <source>
        <dbReference type="RuleBase" id="RU000304"/>
    </source>
</evidence>
<dbReference type="PROSITE" id="PS00108">
    <property type="entry name" value="PROTEIN_KINASE_ST"/>
    <property type="match status" value="1"/>
</dbReference>
<sequence>MIYVDENITPVDDVNTPFEYRDVKIKNDENPLDKYIILPELGRGSFGTVFYCKERQNNMELAVKVVGYKKKKEKIMMETEINILASLHHPAIIVIYDAFDYGNKLYCFMELIQGGELFDRVIETDFVLTERACACFIRQICDAVEYMHSKRIIHLDLKPENVLCISKQGNRIKIIDFGFARRYNPNKNLQVMFGTAEFSAPEVVLFEDIGPFTDMWSIGVICYVLLSGLSPFVGADDYETMTNVSFAKYSFDYAPFNEISSVAKDFLAELLVKESSNRMTAKNALKHEWLIQLDSLSPGVTLSLTKTKLKRYVILRRWRKAALSVIFINKLNKFSNSHFLKNCQI</sequence>
<dbReference type="PANTHER" id="PTHR24342:SF20">
    <property type="entry name" value="MYOSIN LIGHT CHAIN KINASE, SMOOTH MUSCLE"/>
    <property type="match status" value="1"/>
</dbReference>
<organism evidence="9 10">
    <name type="scientific">Chironomus riparius</name>
    <dbReference type="NCBI Taxonomy" id="315576"/>
    <lineage>
        <taxon>Eukaryota</taxon>
        <taxon>Metazoa</taxon>
        <taxon>Ecdysozoa</taxon>
        <taxon>Arthropoda</taxon>
        <taxon>Hexapoda</taxon>
        <taxon>Insecta</taxon>
        <taxon>Pterygota</taxon>
        <taxon>Neoptera</taxon>
        <taxon>Endopterygota</taxon>
        <taxon>Diptera</taxon>
        <taxon>Nematocera</taxon>
        <taxon>Chironomoidea</taxon>
        <taxon>Chironomidae</taxon>
        <taxon>Chironominae</taxon>
        <taxon>Chironomus</taxon>
    </lineage>
</organism>
<evidence type="ECO:0000256" key="4">
    <source>
        <dbReference type="ARBA" id="ARBA00022777"/>
    </source>
</evidence>
<dbReference type="EMBL" id="OU895878">
    <property type="protein sequence ID" value="CAG9803986.1"/>
    <property type="molecule type" value="Genomic_DNA"/>
</dbReference>
<name>A0A9N9RS89_9DIPT</name>
<dbReference type="Pfam" id="PF00069">
    <property type="entry name" value="Pkinase"/>
    <property type="match status" value="1"/>
</dbReference>
<evidence type="ECO:0000259" key="8">
    <source>
        <dbReference type="PROSITE" id="PS50011"/>
    </source>
</evidence>
<evidence type="ECO:0000313" key="10">
    <source>
        <dbReference type="Proteomes" id="UP001153620"/>
    </source>
</evidence>
<dbReference type="InterPro" id="IPR017441">
    <property type="entry name" value="Protein_kinase_ATP_BS"/>
</dbReference>
<dbReference type="PANTHER" id="PTHR24342">
    <property type="entry name" value="SERINE/THREONINE-PROTEIN KINASE 17"/>
    <property type="match status" value="1"/>
</dbReference>
<dbReference type="OrthoDB" id="10260894at2759"/>
<dbReference type="InterPro" id="IPR000719">
    <property type="entry name" value="Prot_kinase_dom"/>
</dbReference>
<feature type="domain" description="Protein kinase" evidence="8">
    <location>
        <begin position="35"/>
        <end position="290"/>
    </location>
</feature>
<evidence type="ECO:0000256" key="3">
    <source>
        <dbReference type="ARBA" id="ARBA00022741"/>
    </source>
</evidence>
<dbReference type="InterPro" id="IPR008271">
    <property type="entry name" value="Ser/Thr_kinase_AS"/>
</dbReference>
<dbReference type="FunFam" id="1.10.510.10:FF:000594">
    <property type="entry name" value="Myosin light chain kinase isoform-III"/>
    <property type="match status" value="1"/>
</dbReference>
<dbReference type="GO" id="GO:0043065">
    <property type="term" value="P:positive regulation of apoptotic process"/>
    <property type="evidence" value="ECO:0007669"/>
    <property type="project" value="TreeGrafter"/>
</dbReference>
<dbReference type="GO" id="GO:0004674">
    <property type="term" value="F:protein serine/threonine kinase activity"/>
    <property type="evidence" value="ECO:0007669"/>
    <property type="project" value="UniProtKB-KW"/>
</dbReference>
<dbReference type="Gene3D" id="1.10.510.10">
    <property type="entry name" value="Transferase(Phosphotransferase) domain 1"/>
    <property type="match status" value="1"/>
</dbReference>
<comment type="similarity">
    <text evidence="7">Belongs to the protein kinase superfamily.</text>
</comment>
<dbReference type="GO" id="GO:0005634">
    <property type="term" value="C:nucleus"/>
    <property type="evidence" value="ECO:0007669"/>
    <property type="project" value="TreeGrafter"/>
</dbReference>
<dbReference type="AlphaFoldDB" id="A0A9N9RS89"/>
<keyword evidence="1 7" id="KW-0723">Serine/threonine-protein kinase</keyword>
<keyword evidence="10" id="KW-1185">Reference proteome</keyword>
<dbReference type="PROSITE" id="PS00107">
    <property type="entry name" value="PROTEIN_KINASE_ATP"/>
    <property type="match status" value="1"/>
</dbReference>
<evidence type="ECO:0000256" key="5">
    <source>
        <dbReference type="ARBA" id="ARBA00022840"/>
    </source>
</evidence>
<dbReference type="Proteomes" id="UP001153620">
    <property type="component" value="Chromosome 2"/>
</dbReference>
<gene>
    <name evidence="9" type="ORF">CHIRRI_LOCUS6882</name>
</gene>
<reference evidence="9" key="1">
    <citation type="submission" date="2022-01" db="EMBL/GenBank/DDBJ databases">
        <authorList>
            <person name="King R."/>
        </authorList>
    </citation>
    <scope>NUCLEOTIDE SEQUENCE</scope>
</reference>
<feature type="binding site" evidence="6">
    <location>
        <position position="64"/>
    </location>
    <ligand>
        <name>ATP</name>
        <dbReference type="ChEBI" id="CHEBI:30616"/>
    </ligand>
</feature>
<dbReference type="SUPFAM" id="SSF56112">
    <property type="entry name" value="Protein kinase-like (PK-like)"/>
    <property type="match status" value="1"/>
</dbReference>
<keyword evidence="2" id="KW-0808">Transferase</keyword>
<dbReference type="InterPro" id="IPR011009">
    <property type="entry name" value="Kinase-like_dom_sf"/>
</dbReference>
<dbReference type="Gene3D" id="3.30.200.20">
    <property type="entry name" value="Phosphorylase Kinase, domain 1"/>
    <property type="match status" value="1"/>
</dbReference>
<keyword evidence="3 6" id="KW-0547">Nucleotide-binding</keyword>
<keyword evidence="5 6" id="KW-0067">ATP-binding</keyword>
<dbReference type="PROSITE" id="PS50011">
    <property type="entry name" value="PROTEIN_KINASE_DOM"/>
    <property type="match status" value="1"/>
</dbReference>
<dbReference type="SMART" id="SM00220">
    <property type="entry name" value="S_TKc"/>
    <property type="match status" value="1"/>
</dbReference>
<proteinExistence type="inferred from homology"/>
<evidence type="ECO:0000256" key="2">
    <source>
        <dbReference type="ARBA" id="ARBA00022679"/>
    </source>
</evidence>
<dbReference type="GO" id="GO:0005524">
    <property type="term" value="F:ATP binding"/>
    <property type="evidence" value="ECO:0007669"/>
    <property type="project" value="UniProtKB-UniRule"/>
</dbReference>
<evidence type="ECO:0000313" key="9">
    <source>
        <dbReference type="EMBL" id="CAG9803986.1"/>
    </source>
</evidence>
<keyword evidence="4" id="KW-0418">Kinase</keyword>
<evidence type="ECO:0000256" key="6">
    <source>
        <dbReference type="PROSITE-ProRule" id="PRU10141"/>
    </source>
</evidence>
<evidence type="ECO:0000256" key="1">
    <source>
        <dbReference type="ARBA" id="ARBA00022527"/>
    </source>
</evidence>
<dbReference type="GO" id="GO:0035556">
    <property type="term" value="P:intracellular signal transduction"/>
    <property type="evidence" value="ECO:0007669"/>
    <property type="project" value="TreeGrafter"/>
</dbReference>
<protein>
    <recommendedName>
        <fullName evidence="8">Protein kinase domain-containing protein</fullName>
    </recommendedName>
</protein>
<accession>A0A9N9RS89</accession>
<reference evidence="9" key="2">
    <citation type="submission" date="2022-10" db="EMBL/GenBank/DDBJ databases">
        <authorList>
            <consortium name="ENA_rothamsted_submissions"/>
            <consortium name="culmorum"/>
            <person name="King R."/>
        </authorList>
    </citation>
    <scope>NUCLEOTIDE SEQUENCE</scope>
</reference>